<reference evidence="1" key="1">
    <citation type="submission" date="2021-06" db="EMBL/GenBank/DDBJ databases">
        <authorList>
            <person name="Hodson N. C."/>
            <person name="Mongue J. A."/>
            <person name="Jaron S. K."/>
        </authorList>
    </citation>
    <scope>NUCLEOTIDE SEQUENCE</scope>
</reference>
<name>A0A8J2KE12_9HEXA</name>
<evidence type="ECO:0000313" key="2">
    <source>
        <dbReference type="Proteomes" id="UP000708208"/>
    </source>
</evidence>
<gene>
    <name evidence="1" type="ORF">AFUS01_LOCUS25297</name>
</gene>
<keyword evidence="2" id="KW-1185">Reference proteome</keyword>
<sequence length="104" mass="12130">FQQRILETEAYKRAMVAKKNVYAEFGTRAYPDPTRNVIFKVLTKLVPIDLTDNTVGNSYCLEGECFTSYESCFIHRIDVDSLLPKERVSDFSLFVYILNFVFLR</sequence>
<dbReference type="EMBL" id="CAJVCH010324690">
    <property type="protein sequence ID" value="CAG7786742.1"/>
    <property type="molecule type" value="Genomic_DNA"/>
</dbReference>
<evidence type="ECO:0000313" key="1">
    <source>
        <dbReference type="EMBL" id="CAG7786742.1"/>
    </source>
</evidence>
<comment type="caution">
    <text evidence="1">The sequence shown here is derived from an EMBL/GenBank/DDBJ whole genome shotgun (WGS) entry which is preliminary data.</text>
</comment>
<organism evidence="1 2">
    <name type="scientific">Allacma fusca</name>
    <dbReference type="NCBI Taxonomy" id="39272"/>
    <lineage>
        <taxon>Eukaryota</taxon>
        <taxon>Metazoa</taxon>
        <taxon>Ecdysozoa</taxon>
        <taxon>Arthropoda</taxon>
        <taxon>Hexapoda</taxon>
        <taxon>Collembola</taxon>
        <taxon>Symphypleona</taxon>
        <taxon>Sminthuridae</taxon>
        <taxon>Allacma</taxon>
    </lineage>
</organism>
<dbReference type="OrthoDB" id="1069523at2759"/>
<protein>
    <submittedName>
        <fullName evidence="1">Uncharacterized protein</fullName>
    </submittedName>
</protein>
<dbReference type="AlphaFoldDB" id="A0A8J2KE12"/>
<feature type="non-terminal residue" evidence="1">
    <location>
        <position position="1"/>
    </location>
</feature>
<accession>A0A8J2KE12</accession>
<dbReference type="Proteomes" id="UP000708208">
    <property type="component" value="Unassembled WGS sequence"/>
</dbReference>
<proteinExistence type="predicted"/>